<dbReference type="RefSeq" id="WP_177143799.1">
    <property type="nucleotide sequence ID" value="NZ_JACAPU010000011.1"/>
</dbReference>
<comment type="caution">
    <text evidence="1">The sequence shown here is derived from an EMBL/GenBank/DDBJ whole genome shotgun (WGS) entry which is preliminary data.</text>
</comment>
<dbReference type="EMBL" id="JACAPU010000011">
    <property type="protein sequence ID" value="NWB46519.1"/>
    <property type="molecule type" value="Genomic_DNA"/>
</dbReference>
<evidence type="ECO:0000313" key="2">
    <source>
        <dbReference type="Proteomes" id="UP000582981"/>
    </source>
</evidence>
<evidence type="ECO:0000313" key="1">
    <source>
        <dbReference type="EMBL" id="NWB46519.1"/>
    </source>
</evidence>
<dbReference type="Proteomes" id="UP000582981">
    <property type="component" value="Unassembled WGS sequence"/>
</dbReference>
<reference evidence="1 2" key="1">
    <citation type="submission" date="2020-04" db="EMBL/GenBank/DDBJ databases">
        <title>Molecular characterization of pseudomonads from Agaricus bisporus reveal novel blotch 2 pathogens in Western Europe.</title>
        <authorList>
            <person name="Taparia T."/>
            <person name="Krijger M."/>
            <person name="Haynes E."/>
            <person name="Elpinstone J.G."/>
            <person name="Noble R."/>
            <person name="Van Der Wolf J."/>
        </authorList>
    </citation>
    <scope>NUCLEOTIDE SEQUENCE [LARGE SCALE GENOMIC DNA]</scope>
    <source>
        <strain evidence="1 2">F1001</strain>
    </source>
</reference>
<name>A0A7Y7WBV9_9PSED</name>
<proteinExistence type="predicted"/>
<protein>
    <submittedName>
        <fullName evidence="1">Uncharacterized protein</fullName>
    </submittedName>
</protein>
<dbReference type="AlphaFoldDB" id="A0A7Y7WBV9"/>
<organism evidence="1 2">
    <name type="scientific">Pseudomonas gingeri</name>
    <dbReference type="NCBI Taxonomy" id="117681"/>
    <lineage>
        <taxon>Bacteria</taxon>
        <taxon>Pseudomonadati</taxon>
        <taxon>Pseudomonadota</taxon>
        <taxon>Gammaproteobacteria</taxon>
        <taxon>Pseudomonadales</taxon>
        <taxon>Pseudomonadaceae</taxon>
        <taxon>Pseudomonas</taxon>
    </lineage>
</organism>
<sequence>MNPYVFYPGVRRWTRTDKIECKNTCTVTILGHSLEELKKPWHEIEKALLKTWPIRIRWSSSRFSNFHSKSHEYIAQKKLKEKISPGDFLKKNEKTGIYSYIKTINNSDKGVDIETYVAPDSTALLFLKKDEKTSEDLWTAFSHADKGLSSRQINTLIKTYEDLIICSFSEDSDTHAAAQLISSKKNTAIILQELKKLNHIEIPEESVHLYVNKELKN</sequence>
<accession>A0A7Y7WBV9</accession>
<gene>
    <name evidence="1" type="ORF">HX829_08430</name>
</gene>